<feature type="transmembrane region" description="Helical" evidence="2">
    <location>
        <begin position="238"/>
        <end position="256"/>
    </location>
</feature>
<dbReference type="Pfam" id="PF13373">
    <property type="entry name" value="Dsc3_C"/>
    <property type="match status" value="1"/>
</dbReference>
<accession>A0AAV5S7V0</accession>
<feature type="transmembrane region" description="Helical" evidence="2">
    <location>
        <begin position="268"/>
        <end position="285"/>
    </location>
</feature>
<proteinExistence type="predicted"/>
<dbReference type="PANTHER" id="PTHR28049">
    <property type="entry name" value="TRANSMEMBRANE PROTEIN YOR223W"/>
    <property type="match status" value="1"/>
</dbReference>
<dbReference type="GO" id="GO:0044695">
    <property type="term" value="C:Dsc E3 ubiquitin ligase complex"/>
    <property type="evidence" value="ECO:0007669"/>
    <property type="project" value="InterPro"/>
</dbReference>
<dbReference type="InterPro" id="IPR025390">
    <property type="entry name" value="Dsc3_C"/>
</dbReference>
<protein>
    <submittedName>
        <fullName evidence="4">Dsc3 protein</fullName>
    </submittedName>
</protein>
<sequence length="287" mass="30777">MDYMDTSATNMSSEPLLPVATPGASQKNLKVLFASEAIAPLLLNITNVPTDTLTPPHLRQTVRGLRPAETTGHTLRFLRAGALLTAPLLRSQLAAYADSPSAEPFSIHCLIGVDTLPSTQDILAQEAQYDDGSLGQTGQGDGSAQGMGAIGFDRLRAVGFSDDEIDLLRAQFRATYGDLQGGGADTAEGPREETAGGAGDGATDMRELEEQWMENGVGDNDDRFNSVPHTNFRANVDMLVGVSVGFLFGVFALVLIKITGLFHRRQHMPMVLGMLMNLVFSFLLYTS</sequence>
<reference evidence="4 5" key="1">
    <citation type="journal article" date="2023" name="Elife">
        <title>Identification of key yeast species and microbe-microbe interactions impacting larval growth of Drosophila in the wild.</title>
        <authorList>
            <person name="Mure A."/>
            <person name="Sugiura Y."/>
            <person name="Maeda R."/>
            <person name="Honda K."/>
            <person name="Sakurai N."/>
            <person name="Takahashi Y."/>
            <person name="Watada M."/>
            <person name="Katoh T."/>
            <person name="Gotoh A."/>
            <person name="Gotoh Y."/>
            <person name="Taniguchi I."/>
            <person name="Nakamura K."/>
            <person name="Hayashi T."/>
            <person name="Katayama T."/>
            <person name="Uemura T."/>
            <person name="Hattori Y."/>
        </authorList>
    </citation>
    <scope>NUCLEOTIDE SEQUENCE [LARGE SCALE GENOMIC DNA]</scope>
    <source>
        <strain evidence="4 5">KH-74</strain>
    </source>
</reference>
<evidence type="ECO:0000313" key="5">
    <source>
        <dbReference type="Proteomes" id="UP001377567"/>
    </source>
</evidence>
<evidence type="ECO:0000259" key="3">
    <source>
        <dbReference type="Pfam" id="PF13373"/>
    </source>
</evidence>
<dbReference type="EMBL" id="BTGD01000025">
    <property type="protein sequence ID" value="GMM58648.1"/>
    <property type="molecule type" value="Genomic_DNA"/>
</dbReference>
<feature type="region of interest" description="Disordered" evidence="1">
    <location>
        <begin position="180"/>
        <end position="202"/>
    </location>
</feature>
<evidence type="ECO:0000313" key="4">
    <source>
        <dbReference type="EMBL" id="GMM58648.1"/>
    </source>
</evidence>
<keyword evidence="2" id="KW-0812">Transmembrane</keyword>
<dbReference type="PANTHER" id="PTHR28049:SF1">
    <property type="entry name" value="DSC E3 UBIQUITIN LIGASE COMPLEX SUBUNIT 3"/>
    <property type="match status" value="1"/>
</dbReference>
<keyword evidence="2" id="KW-1133">Transmembrane helix</keyword>
<organism evidence="4 5">
    <name type="scientific">Maudiozyma humilis</name>
    <name type="common">Sour dough yeast</name>
    <name type="synonym">Kazachstania humilis</name>
    <dbReference type="NCBI Taxonomy" id="51915"/>
    <lineage>
        <taxon>Eukaryota</taxon>
        <taxon>Fungi</taxon>
        <taxon>Dikarya</taxon>
        <taxon>Ascomycota</taxon>
        <taxon>Saccharomycotina</taxon>
        <taxon>Saccharomycetes</taxon>
        <taxon>Saccharomycetales</taxon>
        <taxon>Saccharomycetaceae</taxon>
        <taxon>Maudiozyma</taxon>
    </lineage>
</organism>
<dbReference type="InterPro" id="IPR045226">
    <property type="entry name" value="Dsc3"/>
</dbReference>
<comment type="caution">
    <text evidence="4">The sequence shown here is derived from an EMBL/GenBank/DDBJ whole genome shotgun (WGS) entry which is preliminary data.</text>
</comment>
<keyword evidence="2" id="KW-0472">Membrane</keyword>
<evidence type="ECO:0000256" key="2">
    <source>
        <dbReference type="SAM" id="Phobius"/>
    </source>
</evidence>
<dbReference type="AlphaFoldDB" id="A0AAV5S7V0"/>
<dbReference type="Proteomes" id="UP001377567">
    <property type="component" value="Unassembled WGS sequence"/>
</dbReference>
<name>A0AAV5S7V0_MAUHU</name>
<feature type="domain" description="DSC E3 ubiquitin ligase complex subunit 3 C-terminal" evidence="3">
    <location>
        <begin position="150"/>
        <end position="282"/>
    </location>
</feature>
<dbReference type="GO" id="GO:0005783">
    <property type="term" value="C:endoplasmic reticulum"/>
    <property type="evidence" value="ECO:0007669"/>
    <property type="project" value="TreeGrafter"/>
</dbReference>
<gene>
    <name evidence="4" type="ORF">DAKH74_052650</name>
</gene>
<evidence type="ECO:0000256" key="1">
    <source>
        <dbReference type="SAM" id="MobiDB-lite"/>
    </source>
</evidence>
<keyword evidence="5" id="KW-1185">Reference proteome</keyword>